<gene>
    <name evidence="1" type="ORF">C731_3911</name>
</gene>
<dbReference type="Proteomes" id="UP000006265">
    <property type="component" value="Unassembled WGS sequence"/>
</dbReference>
<reference evidence="1 2" key="1">
    <citation type="journal article" date="2012" name="J. Bacteriol.">
        <title>Genome sequence of Mycobacterium hassiacum DSM 44199, a rare source of heat-stable mycobacterial proteins.</title>
        <authorList>
            <person name="Tiago I."/>
            <person name="Maranha A."/>
            <person name="Mendes V."/>
            <person name="Alarico S."/>
            <person name="Moynihan P.J."/>
            <person name="Clarke A.J."/>
            <person name="Macedo-Ribeiro S."/>
            <person name="Pereira P.J."/>
            <person name="Empadinhas N."/>
        </authorList>
    </citation>
    <scope>NUCLEOTIDE SEQUENCE [LARGE SCALE GENOMIC DNA]</scope>
    <source>
        <strain evidence="2">DSM 44199 / CIP 105218 / JCM 12690 / 3849</strain>
    </source>
</reference>
<evidence type="ECO:0000313" key="1">
    <source>
        <dbReference type="EMBL" id="EKF22039.1"/>
    </source>
</evidence>
<dbReference type="AlphaFoldDB" id="K5BIV8"/>
<protein>
    <submittedName>
        <fullName evidence="1">Uncharacterized protein</fullName>
    </submittedName>
</protein>
<proteinExistence type="predicted"/>
<accession>K5BIV8</accession>
<name>K5BIV8_MYCHD</name>
<evidence type="ECO:0000313" key="2">
    <source>
        <dbReference type="Proteomes" id="UP000006265"/>
    </source>
</evidence>
<comment type="caution">
    <text evidence="1">The sequence shown here is derived from an EMBL/GenBank/DDBJ whole genome shotgun (WGS) entry which is preliminary data.</text>
</comment>
<dbReference type="PATRIC" id="fig|1122247.3.peg.3752"/>
<dbReference type="EMBL" id="AMRA01000105">
    <property type="protein sequence ID" value="EKF22039.1"/>
    <property type="molecule type" value="Genomic_DNA"/>
</dbReference>
<organism evidence="1 2">
    <name type="scientific">Mycolicibacterium hassiacum (strain DSM 44199 / CIP 105218 / JCM 12690 / 3849)</name>
    <name type="common">Mycobacterium hassiacum</name>
    <dbReference type="NCBI Taxonomy" id="1122247"/>
    <lineage>
        <taxon>Bacteria</taxon>
        <taxon>Bacillati</taxon>
        <taxon>Actinomycetota</taxon>
        <taxon>Actinomycetes</taxon>
        <taxon>Mycobacteriales</taxon>
        <taxon>Mycobacteriaceae</taxon>
        <taxon>Mycolicibacterium</taxon>
    </lineage>
</organism>
<keyword evidence="2" id="KW-1185">Reference proteome</keyword>
<sequence length="42" mass="4426">MVGVVFGSGAPGRARVTAAVPAKFVFLATHRRDRCRVAEDGP</sequence>